<accession>H2YF36</accession>
<evidence type="ECO:0000256" key="11">
    <source>
        <dbReference type="ARBA" id="ARBA00023136"/>
    </source>
</evidence>
<keyword evidence="12 13" id="KW-0275">Fatty acid biosynthesis</keyword>
<reference evidence="16" key="3">
    <citation type="submission" date="2025-09" db="UniProtKB">
        <authorList>
            <consortium name="Ensembl"/>
        </authorList>
    </citation>
    <scope>IDENTIFICATION</scope>
</reference>
<dbReference type="CDD" id="cd03505">
    <property type="entry name" value="Delta9-FADS-like"/>
    <property type="match status" value="1"/>
</dbReference>
<evidence type="ECO:0000256" key="8">
    <source>
        <dbReference type="ARBA" id="ARBA00023002"/>
    </source>
</evidence>
<keyword evidence="11 14" id="KW-0472">Membrane</keyword>
<dbReference type="Pfam" id="PF00487">
    <property type="entry name" value="FA_desaturase"/>
    <property type="match status" value="1"/>
</dbReference>
<dbReference type="PRINTS" id="PR00075">
    <property type="entry name" value="FACDDSATRASE"/>
</dbReference>
<sequence length="284" mass="32279">WDNLAALCLVVGSGLYGFFIMFQVKVLTLIWAFLCAITTGIGVTAGVHRYWSHRSYKATLPLRIFLAFLHTLALQNSVVNWATNHRVHHKYSETDADPHNAARGFFFSHIGWLITKEHPLVDEKRKVMDISDLLEDKVVAFQHRHYPVLALLIGLVFPVAVPVVCWGEALSSSFFICMARYCFLLNSISMVNSVAHIWGNRPYDKDIGPADNKITAVLAIGEGYHNYHHVFPHDYRTSEFGMPFNPTTMFIDLMAKWGLAYDLRSMSDKVLADRKRKNALKHDG</sequence>
<protein>
    <recommendedName>
        <fullName evidence="15">Fatty acid desaturase domain-containing protein</fullName>
    </recommendedName>
</protein>
<dbReference type="GO" id="GO:0006636">
    <property type="term" value="P:unsaturated fatty acid biosynthetic process"/>
    <property type="evidence" value="ECO:0007669"/>
    <property type="project" value="TreeGrafter"/>
</dbReference>
<keyword evidence="17" id="KW-1185">Reference proteome</keyword>
<dbReference type="InterPro" id="IPR005804">
    <property type="entry name" value="FA_desaturase_dom"/>
</dbReference>
<evidence type="ECO:0000256" key="10">
    <source>
        <dbReference type="ARBA" id="ARBA00023098"/>
    </source>
</evidence>
<evidence type="ECO:0000313" key="17">
    <source>
        <dbReference type="Proteomes" id="UP000007875"/>
    </source>
</evidence>
<dbReference type="GO" id="GO:0004768">
    <property type="term" value="F:stearoyl-CoA 9-desaturase activity"/>
    <property type="evidence" value="ECO:0007669"/>
    <property type="project" value="TreeGrafter"/>
</dbReference>
<feature type="domain" description="Fatty acid desaturase" evidence="15">
    <location>
        <begin position="30"/>
        <end position="233"/>
    </location>
</feature>
<dbReference type="GO" id="GO:0005789">
    <property type="term" value="C:endoplasmic reticulum membrane"/>
    <property type="evidence" value="ECO:0007669"/>
    <property type="project" value="TreeGrafter"/>
</dbReference>
<evidence type="ECO:0000259" key="15">
    <source>
        <dbReference type="Pfam" id="PF00487"/>
    </source>
</evidence>
<evidence type="ECO:0000313" key="16">
    <source>
        <dbReference type="Ensembl" id="ENSCSAVP00000003934.1"/>
    </source>
</evidence>
<dbReference type="eggNOG" id="KOG1600">
    <property type="taxonomic scope" value="Eukaryota"/>
</dbReference>
<evidence type="ECO:0000256" key="5">
    <source>
        <dbReference type="ARBA" id="ARBA00022723"/>
    </source>
</evidence>
<keyword evidence="9" id="KW-0408">Iron</keyword>
<keyword evidence="5" id="KW-0479">Metal-binding</keyword>
<evidence type="ECO:0000256" key="7">
    <source>
        <dbReference type="ARBA" id="ARBA00022989"/>
    </source>
</evidence>
<dbReference type="GO" id="GO:0005506">
    <property type="term" value="F:iron ion binding"/>
    <property type="evidence" value="ECO:0007669"/>
    <property type="project" value="TreeGrafter"/>
</dbReference>
<dbReference type="GeneTree" id="ENSGT00940000167386"/>
<keyword evidence="3 13" id="KW-0444">Lipid biosynthesis</keyword>
<name>H2YF36_CIOSA</name>
<evidence type="ECO:0000256" key="13">
    <source>
        <dbReference type="RuleBase" id="RU000581"/>
    </source>
</evidence>
<dbReference type="Proteomes" id="UP000007875">
    <property type="component" value="Unassembled WGS sequence"/>
</dbReference>
<evidence type="ECO:0000256" key="12">
    <source>
        <dbReference type="ARBA" id="ARBA00023160"/>
    </source>
</evidence>
<keyword evidence="4 13" id="KW-0812">Transmembrane</keyword>
<evidence type="ECO:0000256" key="6">
    <source>
        <dbReference type="ARBA" id="ARBA00022832"/>
    </source>
</evidence>
<comment type="similarity">
    <text evidence="2 13">Belongs to the fatty acid desaturase type 1 family.</text>
</comment>
<keyword evidence="6" id="KW-0276">Fatty acid metabolism</keyword>
<dbReference type="OMA" id="VVEEHEY"/>
<organism evidence="16 17">
    <name type="scientific">Ciona savignyi</name>
    <name type="common">Pacific transparent sea squirt</name>
    <dbReference type="NCBI Taxonomy" id="51511"/>
    <lineage>
        <taxon>Eukaryota</taxon>
        <taxon>Metazoa</taxon>
        <taxon>Chordata</taxon>
        <taxon>Tunicata</taxon>
        <taxon>Ascidiacea</taxon>
        <taxon>Phlebobranchia</taxon>
        <taxon>Cionidae</taxon>
        <taxon>Ciona</taxon>
    </lineage>
</organism>
<dbReference type="STRING" id="51511.ENSCSAVP00000003934"/>
<evidence type="ECO:0000256" key="9">
    <source>
        <dbReference type="ARBA" id="ARBA00023004"/>
    </source>
</evidence>
<reference evidence="16" key="2">
    <citation type="submission" date="2025-08" db="UniProtKB">
        <authorList>
            <consortium name="Ensembl"/>
        </authorList>
    </citation>
    <scope>IDENTIFICATION</scope>
</reference>
<dbReference type="InterPro" id="IPR015876">
    <property type="entry name" value="Acyl-CoA_DS"/>
</dbReference>
<dbReference type="PROSITE" id="PS00476">
    <property type="entry name" value="FATTY_ACID_DESATUR_1"/>
    <property type="match status" value="1"/>
</dbReference>
<proteinExistence type="inferred from homology"/>
<evidence type="ECO:0000256" key="2">
    <source>
        <dbReference type="ARBA" id="ARBA00009295"/>
    </source>
</evidence>
<comment type="cofactor">
    <cofactor evidence="13">
        <name>Fe(2+)</name>
        <dbReference type="ChEBI" id="CHEBI:29033"/>
    </cofactor>
</comment>
<dbReference type="InParanoid" id="H2YF36"/>
<evidence type="ECO:0000256" key="4">
    <source>
        <dbReference type="ARBA" id="ARBA00022692"/>
    </source>
</evidence>
<comment type="domain">
    <text evidence="13">The histidine box domains are involved in binding the catalytic metal ions.</text>
</comment>
<keyword evidence="7 14" id="KW-1133">Transmembrane helix</keyword>
<dbReference type="AlphaFoldDB" id="H2YF36"/>
<comment type="subcellular location">
    <subcellularLocation>
        <location evidence="1">Membrane</location>
        <topology evidence="1">Multi-pass membrane protein</topology>
    </subcellularLocation>
</comment>
<evidence type="ECO:0000256" key="14">
    <source>
        <dbReference type="SAM" id="Phobius"/>
    </source>
</evidence>
<feature type="transmembrane region" description="Helical" evidence="14">
    <location>
        <begin position="146"/>
        <end position="166"/>
    </location>
</feature>
<reference evidence="17" key="1">
    <citation type="submission" date="2003-08" db="EMBL/GenBank/DDBJ databases">
        <authorList>
            <person name="Birren B."/>
            <person name="Nusbaum C."/>
            <person name="Abebe A."/>
            <person name="Abouelleil A."/>
            <person name="Adekoya E."/>
            <person name="Ait-zahra M."/>
            <person name="Allen N."/>
            <person name="Allen T."/>
            <person name="An P."/>
            <person name="Anderson M."/>
            <person name="Anderson S."/>
            <person name="Arachchi H."/>
            <person name="Armbruster J."/>
            <person name="Bachantsang P."/>
            <person name="Baldwin J."/>
            <person name="Barry A."/>
            <person name="Bayul T."/>
            <person name="Blitshsteyn B."/>
            <person name="Bloom T."/>
            <person name="Blye J."/>
            <person name="Boguslavskiy L."/>
            <person name="Borowsky M."/>
            <person name="Boukhgalter B."/>
            <person name="Brunache A."/>
            <person name="Butler J."/>
            <person name="Calixte N."/>
            <person name="Calvo S."/>
            <person name="Camarata J."/>
            <person name="Campo K."/>
            <person name="Chang J."/>
            <person name="Cheshatsang Y."/>
            <person name="Citroen M."/>
            <person name="Collymore A."/>
            <person name="Considine T."/>
            <person name="Cook A."/>
            <person name="Cooke P."/>
            <person name="Corum B."/>
            <person name="Cuomo C."/>
            <person name="David R."/>
            <person name="Dawoe T."/>
            <person name="Degray S."/>
            <person name="Dodge S."/>
            <person name="Dooley K."/>
            <person name="Dorje P."/>
            <person name="Dorjee K."/>
            <person name="Dorris L."/>
            <person name="Duffey N."/>
            <person name="Dupes A."/>
            <person name="Elkins T."/>
            <person name="Engels R."/>
            <person name="Erickson J."/>
            <person name="Farina A."/>
            <person name="Faro S."/>
            <person name="Ferreira P."/>
            <person name="Fischer H."/>
            <person name="Fitzgerald M."/>
            <person name="Foley K."/>
            <person name="Gage D."/>
            <person name="Galagan J."/>
            <person name="Gearin G."/>
            <person name="Gnerre S."/>
            <person name="Gnirke A."/>
            <person name="Goyette A."/>
            <person name="Graham J."/>
            <person name="Grandbois E."/>
            <person name="Gyaltsen K."/>
            <person name="Hafez N."/>
            <person name="Hagopian D."/>
            <person name="Hagos B."/>
            <person name="Hall J."/>
            <person name="Hatcher B."/>
            <person name="Heller A."/>
            <person name="Higgins H."/>
            <person name="Honan T."/>
            <person name="Horn A."/>
            <person name="Houde N."/>
            <person name="Hughes L."/>
            <person name="Hulme W."/>
            <person name="Husby E."/>
            <person name="Iliev I."/>
            <person name="Jaffe D."/>
            <person name="Jones C."/>
            <person name="Kamal M."/>
            <person name="Kamat A."/>
            <person name="Kamvysselis M."/>
            <person name="Karlsson E."/>
            <person name="Kells C."/>
            <person name="Kieu A."/>
            <person name="Kisner P."/>
            <person name="Kodira C."/>
            <person name="Kulbokas E."/>
            <person name="Labutti K."/>
            <person name="Lama D."/>
            <person name="Landers T."/>
            <person name="Leger J."/>
            <person name="Levine S."/>
            <person name="Lewis D."/>
            <person name="Lewis T."/>
            <person name="Lindblad-toh K."/>
            <person name="Liu X."/>
            <person name="Lokyitsang T."/>
            <person name="Lokyitsang Y."/>
            <person name="Lucien O."/>
            <person name="Lui A."/>
            <person name="Ma L.J."/>
            <person name="Mabbitt R."/>
            <person name="Macdonald J."/>
            <person name="Maclean C."/>
            <person name="Major J."/>
            <person name="Manning J."/>
            <person name="Marabella R."/>
            <person name="Maru K."/>
            <person name="Matthews C."/>
            <person name="Mauceli E."/>
            <person name="Mccarthy M."/>
            <person name="Mcdonough S."/>
            <person name="Mcghee T."/>
            <person name="Meldrim J."/>
            <person name="Meneus L."/>
            <person name="Mesirov J."/>
            <person name="Mihalev A."/>
            <person name="Mihova T."/>
            <person name="Mikkelsen T."/>
            <person name="Mlenga V."/>
            <person name="Moru K."/>
            <person name="Mozes J."/>
            <person name="Mulrain L."/>
            <person name="Munson G."/>
            <person name="Naylor J."/>
            <person name="Newes C."/>
            <person name="Nguyen C."/>
            <person name="Nguyen N."/>
            <person name="Nguyen T."/>
            <person name="Nicol R."/>
            <person name="Nielsen C."/>
            <person name="Nizzari M."/>
            <person name="Norbu C."/>
            <person name="Norbu N."/>
            <person name="O'donnell P."/>
            <person name="Okoawo O."/>
            <person name="O'leary S."/>
            <person name="Omotosho B."/>
            <person name="O'neill K."/>
            <person name="Osman S."/>
            <person name="Parker S."/>
            <person name="Perrin D."/>
            <person name="Phunkhang P."/>
            <person name="Piqani B."/>
            <person name="Purcell S."/>
            <person name="Rachupka T."/>
            <person name="Ramasamy U."/>
            <person name="Rameau R."/>
            <person name="Ray V."/>
            <person name="Raymond C."/>
            <person name="Retta R."/>
            <person name="Richardson S."/>
            <person name="Rise C."/>
            <person name="Rodriguez J."/>
            <person name="Rogers J."/>
            <person name="Rogov P."/>
            <person name="Rutman M."/>
            <person name="Schupbach R."/>
            <person name="Seaman C."/>
            <person name="Settipalli S."/>
            <person name="Sharpe T."/>
            <person name="Sheridan J."/>
            <person name="Sherpa N."/>
            <person name="Shi J."/>
            <person name="Smirnov S."/>
            <person name="Smith C."/>
            <person name="Sougnez C."/>
            <person name="Spencer B."/>
            <person name="Stalker J."/>
            <person name="Stange-thomann N."/>
            <person name="Stavropoulos S."/>
            <person name="Stetson K."/>
            <person name="Stone C."/>
            <person name="Stone S."/>
            <person name="Stubbs M."/>
            <person name="Talamas J."/>
            <person name="Tchuinga P."/>
            <person name="Tenzing P."/>
            <person name="Tesfaye S."/>
            <person name="Theodore J."/>
            <person name="Thoulutsang Y."/>
            <person name="Topham K."/>
            <person name="Towey S."/>
            <person name="Tsamla T."/>
            <person name="Tsomo N."/>
            <person name="Vallee D."/>
            <person name="Vassiliev H."/>
            <person name="Venkataraman V."/>
            <person name="Vinson J."/>
            <person name="Vo A."/>
            <person name="Wade C."/>
            <person name="Wang S."/>
            <person name="Wangchuk T."/>
            <person name="Wangdi T."/>
            <person name="Whittaker C."/>
            <person name="Wilkinson J."/>
            <person name="Wu Y."/>
            <person name="Wyman D."/>
            <person name="Yadav S."/>
            <person name="Yang S."/>
            <person name="Yang X."/>
            <person name="Yeager S."/>
            <person name="Yee E."/>
            <person name="Young G."/>
            <person name="Zainoun J."/>
            <person name="Zembeck L."/>
            <person name="Zimmer A."/>
            <person name="Zody M."/>
            <person name="Lander E."/>
        </authorList>
    </citation>
    <scope>NUCLEOTIDE SEQUENCE [LARGE SCALE GENOMIC DNA]</scope>
</reference>
<dbReference type="InterPro" id="IPR001522">
    <property type="entry name" value="FADS-1_CS"/>
</dbReference>
<evidence type="ECO:0000256" key="1">
    <source>
        <dbReference type="ARBA" id="ARBA00004141"/>
    </source>
</evidence>
<keyword evidence="8 13" id="KW-0560">Oxidoreductase</keyword>
<dbReference type="Ensembl" id="ENSCSAVT00000003993.1">
    <property type="protein sequence ID" value="ENSCSAVP00000003934.1"/>
    <property type="gene ID" value="ENSCSAVG00000002329.1"/>
</dbReference>
<keyword evidence="10" id="KW-0443">Lipid metabolism</keyword>
<evidence type="ECO:0000256" key="3">
    <source>
        <dbReference type="ARBA" id="ARBA00022516"/>
    </source>
</evidence>
<dbReference type="PANTHER" id="PTHR11351">
    <property type="entry name" value="ACYL-COA DESATURASE"/>
    <property type="match status" value="1"/>
</dbReference>
<feature type="transmembrane region" description="Helical" evidence="14">
    <location>
        <begin position="27"/>
        <end position="48"/>
    </location>
</feature>
<dbReference type="PANTHER" id="PTHR11351:SF31">
    <property type="entry name" value="DESATURASE 1, ISOFORM A-RELATED"/>
    <property type="match status" value="1"/>
</dbReference>
<dbReference type="HOGENOM" id="CLU_027359_0_0_1"/>